<reference evidence="1" key="1">
    <citation type="journal article" date="2012" name="Nat. Biotechnol.">
        <title>Reference genome sequence of the model plant Setaria.</title>
        <authorList>
            <person name="Bennetzen J.L."/>
            <person name="Schmutz J."/>
            <person name="Wang H."/>
            <person name="Percifield R."/>
            <person name="Hawkins J."/>
            <person name="Pontaroli A.C."/>
            <person name="Estep M."/>
            <person name="Feng L."/>
            <person name="Vaughn J.N."/>
            <person name="Grimwood J."/>
            <person name="Jenkins J."/>
            <person name="Barry K."/>
            <person name="Lindquist E."/>
            <person name="Hellsten U."/>
            <person name="Deshpande S."/>
            <person name="Wang X."/>
            <person name="Wu X."/>
            <person name="Mitros T."/>
            <person name="Triplett J."/>
            <person name="Yang X."/>
            <person name="Ye C.Y."/>
            <person name="Mauro-Herrera M."/>
            <person name="Wang L."/>
            <person name="Li P."/>
            <person name="Sharma M."/>
            <person name="Sharma R."/>
            <person name="Ronald P.C."/>
            <person name="Panaud O."/>
            <person name="Kellogg E.A."/>
            <person name="Brutnell T.P."/>
            <person name="Doust A.N."/>
            <person name="Tuskan G.A."/>
            <person name="Rokhsar D."/>
            <person name="Devos K.M."/>
        </authorList>
    </citation>
    <scope>NUCLEOTIDE SEQUENCE [LARGE SCALE GENOMIC DNA]</scope>
    <source>
        <strain evidence="1">Yugu1</strain>
    </source>
</reference>
<organism evidence="1">
    <name type="scientific">Setaria italica</name>
    <name type="common">Foxtail millet</name>
    <name type="synonym">Panicum italicum</name>
    <dbReference type="NCBI Taxonomy" id="4555"/>
    <lineage>
        <taxon>Eukaryota</taxon>
        <taxon>Viridiplantae</taxon>
        <taxon>Streptophyta</taxon>
        <taxon>Embryophyta</taxon>
        <taxon>Tracheophyta</taxon>
        <taxon>Spermatophyta</taxon>
        <taxon>Magnoliopsida</taxon>
        <taxon>Liliopsida</taxon>
        <taxon>Poales</taxon>
        <taxon>Poaceae</taxon>
        <taxon>PACMAD clade</taxon>
        <taxon>Panicoideae</taxon>
        <taxon>Panicodae</taxon>
        <taxon>Paniceae</taxon>
        <taxon>Cenchrinae</taxon>
        <taxon>Setaria</taxon>
    </lineage>
</organism>
<protein>
    <submittedName>
        <fullName evidence="1">Uncharacterized protein</fullName>
    </submittedName>
</protein>
<accession>A0A368QIV1</accession>
<dbReference type="EMBL" id="CM003530">
    <property type="protein sequence ID" value="RCV17879.1"/>
    <property type="molecule type" value="Genomic_DNA"/>
</dbReference>
<dbReference type="AlphaFoldDB" id="A0A368QIV1"/>
<reference evidence="1" key="2">
    <citation type="submission" date="2015-07" db="EMBL/GenBank/DDBJ databases">
        <authorList>
            <person name="Noorani M."/>
        </authorList>
    </citation>
    <scope>NUCLEOTIDE SEQUENCE</scope>
    <source>
        <strain evidence="1">Yugu1</strain>
    </source>
</reference>
<evidence type="ECO:0000313" key="1">
    <source>
        <dbReference type="EMBL" id="RCV17879.1"/>
    </source>
</evidence>
<gene>
    <name evidence="1" type="ORF">SETIT_3G255300v2</name>
</gene>
<proteinExistence type="predicted"/>
<sequence length="41" mass="4784">MPLPMYPMLLCFKSNTQFILDAHQLLFSAMLKYGCPRHVAR</sequence>
<name>A0A368QIV1_SETIT</name>